<gene>
    <name evidence="1" type="ORF">GOC77_13970</name>
</gene>
<comment type="caution">
    <text evidence="1">The sequence shown here is derived from an EMBL/GenBank/DDBJ whole genome shotgun (WGS) entry which is preliminary data.</text>
</comment>
<sequence length="330" mass="34890">MTAFIEIDGSDASTNLELGPPDGGSVFLEGGNKYLTVGPLDARPAAVPFGALDFEVPGGNAVRLSAFEYRYRDESILQRDGWLSFLAGGLPLAAAADVEDGGDVDMSRRRVLAATGAALGGGLLTMSDVAAGQSQTLRIASFEIADNDGFQLRLTDSVADVLPADQEYLLLADNVQIGALSPDDPATTLRRGMTGEVHVLTEANLSTWQQIKTGLFAEDGEDQEQQFDLTLPKAASEYEEDTEVTVASDTDAVRALVEAGPDDAAVAIGGESIRHESEDSNEEAGYWTVRDESDLIYVAGTDPPTTSDVLVETGIGLTGELADDITRRTQ</sequence>
<dbReference type="EMBL" id="WOWA01000007">
    <property type="protein sequence ID" value="NLV14370.1"/>
    <property type="molecule type" value="Genomic_DNA"/>
</dbReference>
<dbReference type="Proteomes" id="UP000641625">
    <property type="component" value="Unassembled WGS sequence"/>
</dbReference>
<evidence type="ECO:0000313" key="2">
    <source>
        <dbReference type="Proteomes" id="UP000641625"/>
    </source>
</evidence>
<name>A0A847UQ73_HALAR</name>
<evidence type="ECO:0000313" key="1">
    <source>
        <dbReference type="EMBL" id="NLV14370.1"/>
    </source>
</evidence>
<organism evidence="1 2">
    <name type="scientific">Haloarcula argentinensis</name>
    <dbReference type="NCBI Taxonomy" id="43776"/>
    <lineage>
        <taxon>Archaea</taxon>
        <taxon>Methanobacteriati</taxon>
        <taxon>Methanobacteriota</taxon>
        <taxon>Stenosarchaea group</taxon>
        <taxon>Halobacteria</taxon>
        <taxon>Halobacteriales</taxon>
        <taxon>Haloarculaceae</taxon>
        <taxon>Haloarcula</taxon>
    </lineage>
</organism>
<dbReference type="AlphaFoldDB" id="A0A847UQ73"/>
<dbReference type="RefSeq" id="WP_170097795.1">
    <property type="nucleotide sequence ID" value="NZ_WOWA01000007.1"/>
</dbReference>
<reference evidence="1" key="1">
    <citation type="submission" date="2019-12" db="EMBL/GenBank/DDBJ databases">
        <title>Whole genome sequencing of Haloarcula argentinensis strain pws5.</title>
        <authorList>
            <person name="Verma D.K."/>
            <person name="Gopal K."/>
            <person name="Prasad E.S."/>
        </authorList>
    </citation>
    <scope>NUCLEOTIDE SEQUENCE</scope>
    <source>
        <strain evidence="1">Pws5</strain>
    </source>
</reference>
<proteinExistence type="predicted"/>
<accession>A0A847UQ73</accession>
<protein>
    <submittedName>
        <fullName evidence="1">Uncharacterized protein</fullName>
    </submittedName>
</protein>